<organism evidence="3 4">
    <name type="scientific">Oceanithermus desulfurans NBRC 100063</name>
    <dbReference type="NCBI Taxonomy" id="1227550"/>
    <lineage>
        <taxon>Bacteria</taxon>
        <taxon>Thermotogati</taxon>
        <taxon>Deinococcota</taxon>
        <taxon>Deinococci</taxon>
        <taxon>Thermales</taxon>
        <taxon>Thermaceae</taxon>
        <taxon>Oceanithermus</taxon>
    </lineage>
</organism>
<reference evidence="3 4" key="1">
    <citation type="submission" date="2019-07" db="EMBL/GenBank/DDBJ databases">
        <title>Whole genome shotgun sequence of Oceanithermus desulfurans NBRC 100063.</title>
        <authorList>
            <person name="Hosoyama A."/>
            <person name="Uohara A."/>
            <person name="Ohji S."/>
            <person name="Ichikawa N."/>
        </authorList>
    </citation>
    <scope>NUCLEOTIDE SEQUENCE [LARGE SCALE GENOMIC DNA]</scope>
    <source>
        <strain evidence="3 4">NBRC 100063</strain>
    </source>
</reference>
<dbReference type="Gene3D" id="3.30.300.20">
    <property type="match status" value="1"/>
</dbReference>
<dbReference type="PANTHER" id="PTHR33515">
    <property type="entry name" value="RIBOSOME-BINDING FACTOR A, CHLOROPLASTIC-RELATED"/>
    <property type="match status" value="1"/>
</dbReference>
<accession>A0A511RIB2</accession>
<keyword evidence="1 2" id="KW-0690">Ribosome biogenesis</keyword>
<name>A0A511RIB2_9DEIN</name>
<proteinExistence type="inferred from homology"/>
<comment type="caution">
    <text evidence="3">The sequence shown here is derived from an EMBL/GenBank/DDBJ whole genome shotgun (WGS) entry which is preliminary data.</text>
</comment>
<dbReference type="OrthoDB" id="34422at2"/>
<dbReference type="GO" id="GO:0043024">
    <property type="term" value="F:ribosomal small subunit binding"/>
    <property type="evidence" value="ECO:0007669"/>
    <property type="project" value="TreeGrafter"/>
</dbReference>
<dbReference type="AlphaFoldDB" id="A0A511RIB2"/>
<evidence type="ECO:0000256" key="1">
    <source>
        <dbReference type="ARBA" id="ARBA00022517"/>
    </source>
</evidence>
<evidence type="ECO:0000256" key="2">
    <source>
        <dbReference type="HAMAP-Rule" id="MF_00003"/>
    </source>
</evidence>
<comment type="similarity">
    <text evidence="2">Belongs to the RbfA family.</text>
</comment>
<dbReference type="SUPFAM" id="SSF89919">
    <property type="entry name" value="Ribosome-binding factor A, RbfA"/>
    <property type="match status" value="1"/>
</dbReference>
<dbReference type="InterPro" id="IPR015946">
    <property type="entry name" value="KH_dom-like_a/b"/>
</dbReference>
<dbReference type="NCBIfam" id="TIGR00082">
    <property type="entry name" value="rbfA"/>
    <property type="match status" value="1"/>
</dbReference>
<dbReference type="InterPro" id="IPR023799">
    <property type="entry name" value="RbfA_dom_sf"/>
</dbReference>
<dbReference type="RefSeq" id="WP_147146129.1">
    <property type="nucleotide sequence ID" value="NZ_BJXN01000004.1"/>
</dbReference>
<evidence type="ECO:0000313" key="4">
    <source>
        <dbReference type="Proteomes" id="UP000321827"/>
    </source>
</evidence>
<keyword evidence="2" id="KW-0963">Cytoplasm</keyword>
<dbReference type="EMBL" id="BJXN01000004">
    <property type="protein sequence ID" value="GEM89375.1"/>
    <property type="molecule type" value="Genomic_DNA"/>
</dbReference>
<gene>
    <name evidence="2" type="primary">rbfA</name>
    <name evidence="3" type="ORF">ODE01S_08090</name>
</gene>
<dbReference type="PANTHER" id="PTHR33515:SF1">
    <property type="entry name" value="RIBOSOME-BINDING FACTOR A, CHLOROPLASTIC-RELATED"/>
    <property type="match status" value="1"/>
</dbReference>
<dbReference type="Pfam" id="PF02033">
    <property type="entry name" value="RBFA"/>
    <property type="match status" value="1"/>
</dbReference>
<dbReference type="Proteomes" id="UP000321827">
    <property type="component" value="Unassembled WGS sequence"/>
</dbReference>
<protein>
    <recommendedName>
        <fullName evidence="2">Ribosome-binding factor A</fullName>
    </recommendedName>
</protein>
<sequence length="97" mass="11163">MSHKTLSRLEHHVARALSAIIHDMKDPRLPIVVTVERVRLSPDLSQARVLVSAIERSEETAELLNHAHRYLQEELAHTMELRRIPRLRFFAGPGEVL</sequence>
<comment type="subunit">
    <text evidence="2">Monomer. Binds 30S ribosomal subunits, but not 50S ribosomal subunits or 70S ribosomes.</text>
</comment>
<evidence type="ECO:0000313" key="3">
    <source>
        <dbReference type="EMBL" id="GEM89375.1"/>
    </source>
</evidence>
<dbReference type="HAMAP" id="MF_00003">
    <property type="entry name" value="RbfA"/>
    <property type="match status" value="1"/>
</dbReference>
<dbReference type="InterPro" id="IPR000238">
    <property type="entry name" value="RbfA"/>
</dbReference>
<comment type="subcellular location">
    <subcellularLocation>
        <location evidence="2">Cytoplasm</location>
    </subcellularLocation>
</comment>
<comment type="function">
    <text evidence="2">One of several proteins that assist in the late maturation steps of the functional core of the 30S ribosomal subunit. Associates with free 30S ribosomal subunits (but not with 30S subunits that are part of 70S ribosomes or polysomes). Required for efficient processing of 16S rRNA. May interact with the 5'-terminal helix region of 16S rRNA.</text>
</comment>
<dbReference type="GO" id="GO:0005829">
    <property type="term" value="C:cytosol"/>
    <property type="evidence" value="ECO:0007669"/>
    <property type="project" value="TreeGrafter"/>
</dbReference>
<dbReference type="GO" id="GO:0030490">
    <property type="term" value="P:maturation of SSU-rRNA"/>
    <property type="evidence" value="ECO:0007669"/>
    <property type="project" value="UniProtKB-UniRule"/>
</dbReference>